<evidence type="ECO:0000313" key="3">
    <source>
        <dbReference type="Proteomes" id="UP000002497"/>
    </source>
</evidence>
<organism evidence="3">
    <name type="scientific">Coccidioides posadasii (strain RMSCC 757 / Silveira)</name>
    <name type="common">Valley fever fungus</name>
    <dbReference type="NCBI Taxonomy" id="443226"/>
    <lineage>
        <taxon>Eukaryota</taxon>
        <taxon>Fungi</taxon>
        <taxon>Dikarya</taxon>
        <taxon>Ascomycota</taxon>
        <taxon>Pezizomycotina</taxon>
        <taxon>Eurotiomycetes</taxon>
        <taxon>Eurotiomycetidae</taxon>
        <taxon>Onygenales</taxon>
        <taxon>Onygenaceae</taxon>
        <taxon>Coccidioides</taxon>
    </lineage>
</organism>
<sequence length="75" mass="7991">MAPSRIASGPPQGSARGKNHTAPAERTLQWFALAPPGIRQTPGARWFQVLPTARAVVVAQRTRMERAAADARCGA</sequence>
<gene>
    <name evidence="2" type="ORF">CPSG_05336</name>
</gene>
<protein>
    <submittedName>
        <fullName evidence="2">Uncharacterized protein</fullName>
    </submittedName>
</protein>
<accession>E9D568</accession>
<evidence type="ECO:0000256" key="1">
    <source>
        <dbReference type="SAM" id="MobiDB-lite"/>
    </source>
</evidence>
<dbReference type="Proteomes" id="UP000002497">
    <property type="component" value="Unassembled WGS sequence"/>
</dbReference>
<dbReference type="EMBL" id="GL636492">
    <property type="protein sequence ID" value="EFW18650.1"/>
    <property type="molecule type" value="Genomic_DNA"/>
</dbReference>
<dbReference type="VEuPathDB" id="FungiDB:CPSG_05336"/>
<reference evidence="3" key="2">
    <citation type="submission" date="2010-03" db="EMBL/GenBank/DDBJ databases">
        <title>The genome sequence of Coccidioides posadasii strain Silveira.</title>
        <authorList>
            <consortium name="The Broad Institute Genome Sequencing Center for Infectious Disease"/>
            <person name="Neafsey D."/>
            <person name="Orbach M."/>
            <person name="Henn M.R."/>
            <person name="Cole G.T."/>
            <person name="Galgiani J."/>
            <person name="Gardner M.J."/>
            <person name="Kirkland T.N."/>
            <person name="Taylor J.W."/>
            <person name="Young S.K."/>
            <person name="Zeng Q."/>
            <person name="Koehrsen M."/>
            <person name="Alvarado L."/>
            <person name="Berlin A."/>
            <person name="Borenstein D."/>
            <person name="Chapman S.B."/>
            <person name="Chen Z."/>
            <person name="Engels R."/>
            <person name="Freedman E."/>
            <person name="Gellesch M."/>
            <person name="Goldberg J."/>
            <person name="Griggs A."/>
            <person name="Gujja S."/>
            <person name="Heilman E."/>
            <person name="Heiman D."/>
            <person name="Howarth C."/>
            <person name="Jen D."/>
            <person name="Larson L."/>
            <person name="Mehta T."/>
            <person name="Neiman D."/>
            <person name="Park D."/>
            <person name="Pearson M."/>
            <person name="Richards J."/>
            <person name="Roberts A."/>
            <person name="Saif S."/>
            <person name="Shea T."/>
            <person name="Shenoy N."/>
            <person name="Sisk P."/>
            <person name="Stolte C."/>
            <person name="Sykes S."/>
            <person name="Walk T."/>
            <person name="White J."/>
            <person name="Yandava C."/>
            <person name="Haas B."/>
            <person name="Nusbaum C."/>
            <person name="Birren B."/>
        </authorList>
    </citation>
    <scope>NUCLEOTIDE SEQUENCE [LARGE SCALE GENOMIC DNA]</scope>
    <source>
        <strain evidence="3">RMSCC 757 / Silveira</strain>
    </source>
</reference>
<reference evidence="3" key="1">
    <citation type="journal article" date="2010" name="Genome Res.">
        <title>Population genomic sequencing of Coccidioides fungi reveals recent hybridization and transposon control.</title>
        <authorList>
            <person name="Neafsey D.E."/>
            <person name="Barker B.M."/>
            <person name="Sharpton T.J."/>
            <person name="Stajich J.E."/>
            <person name="Park D.J."/>
            <person name="Whiston E."/>
            <person name="Hung C.-Y."/>
            <person name="McMahan C."/>
            <person name="White J."/>
            <person name="Sykes S."/>
            <person name="Heiman D."/>
            <person name="Young S."/>
            <person name="Zeng Q."/>
            <person name="Abouelleil A."/>
            <person name="Aftuck L."/>
            <person name="Bessette D."/>
            <person name="Brown A."/>
            <person name="FitzGerald M."/>
            <person name="Lui A."/>
            <person name="Macdonald J.P."/>
            <person name="Priest M."/>
            <person name="Orbach M.J."/>
            <person name="Galgiani J.N."/>
            <person name="Kirkland T.N."/>
            <person name="Cole G.T."/>
            <person name="Birren B.W."/>
            <person name="Henn M.R."/>
            <person name="Taylor J.W."/>
            <person name="Rounsley S.D."/>
        </authorList>
    </citation>
    <scope>NUCLEOTIDE SEQUENCE [LARGE SCALE GENOMIC DNA]</scope>
    <source>
        <strain evidence="3">RMSCC 757 / Silveira</strain>
    </source>
</reference>
<evidence type="ECO:0000313" key="2">
    <source>
        <dbReference type="EMBL" id="EFW18650.1"/>
    </source>
</evidence>
<keyword evidence="3" id="KW-1185">Reference proteome</keyword>
<dbReference type="AlphaFoldDB" id="E9D568"/>
<proteinExistence type="predicted"/>
<name>E9D568_COCPS</name>
<feature type="region of interest" description="Disordered" evidence="1">
    <location>
        <begin position="1"/>
        <end position="24"/>
    </location>
</feature>
<dbReference type="HOGENOM" id="CLU_2670903_0_0_1"/>